<accession>A0A498JJI6</accession>
<feature type="non-terminal residue" evidence="3">
    <location>
        <position position="1"/>
    </location>
</feature>
<dbReference type="AlphaFoldDB" id="A0A498JJI6"/>
<reference evidence="3 4" key="1">
    <citation type="submission" date="2018-10" db="EMBL/GenBank/DDBJ databases">
        <title>A high-quality apple genome assembly.</title>
        <authorList>
            <person name="Hu J."/>
        </authorList>
    </citation>
    <scope>NUCLEOTIDE SEQUENCE [LARGE SCALE GENOMIC DNA]</scope>
    <source>
        <strain evidence="4">cv. HFTH1</strain>
        <tissue evidence="3">Young leaf</tissue>
    </source>
</reference>
<keyword evidence="2" id="KW-0472">Membrane</keyword>
<comment type="caution">
    <text evidence="3">The sequence shown here is derived from an EMBL/GenBank/DDBJ whole genome shotgun (WGS) entry which is preliminary data.</text>
</comment>
<feature type="region of interest" description="Disordered" evidence="1">
    <location>
        <begin position="27"/>
        <end position="103"/>
    </location>
</feature>
<keyword evidence="2" id="KW-0812">Transmembrane</keyword>
<evidence type="ECO:0000256" key="1">
    <source>
        <dbReference type="SAM" id="MobiDB-lite"/>
    </source>
</evidence>
<organism evidence="3 4">
    <name type="scientific">Malus domestica</name>
    <name type="common">Apple</name>
    <name type="synonym">Pyrus malus</name>
    <dbReference type="NCBI Taxonomy" id="3750"/>
    <lineage>
        <taxon>Eukaryota</taxon>
        <taxon>Viridiplantae</taxon>
        <taxon>Streptophyta</taxon>
        <taxon>Embryophyta</taxon>
        <taxon>Tracheophyta</taxon>
        <taxon>Spermatophyta</taxon>
        <taxon>Magnoliopsida</taxon>
        <taxon>eudicotyledons</taxon>
        <taxon>Gunneridae</taxon>
        <taxon>Pentapetalae</taxon>
        <taxon>rosids</taxon>
        <taxon>fabids</taxon>
        <taxon>Rosales</taxon>
        <taxon>Rosaceae</taxon>
        <taxon>Amygdaloideae</taxon>
        <taxon>Maleae</taxon>
        <taxon>Malus</taxon>
    </lineage>
</organism>
<name>A0A498JJI6_MALDO</name>
<dbReference type="EMBL" id="RDQH01000333">
    <property type="protein sequence ID" value="RXH95226.1"/>
    <property type="molecule type" value="Genomic_DNA"/>
</dbReference>
<protein>
    <submittedName>
        <fullName evidence="3">Uncharacterized protein</fullName>
    </submittedName>
</protein>
<sequence length="132" mass="14491">PAANRSATVSRALSIVWYADGTRHNGTKWDGTGWNRMGRNGEGAKMSLDGNNEEEKEDRELFQGVRQNENSPKIRPVKQRVPPVLDAPNVGLNASSHSVPSRPVPGSNLISHANVVIPILPLVMMVYYVCDM</sequence>
<keyword evidence="4" id="KW-1185">Reference proteome</keyword>
<feature type="transmembrane region" description="Helical" evidence="2">
    <location>
        <begin position="109"/>
        <end position="130"/>
    </location>
</feature>
<evidence type="ECO:0000313" key="4">
    <source>
        <dbReference type="Proteomes" id="UP000290289"/>
    </source>
</evidence>
<dbReference type="Proteomes" id="UP000290289">
    <property type="component" value="Chromosome 7"/>
</dbReference>
<evidence type="ECO:0000313" key="3">
    <source>
        <dbReference type="EMBL" id="RXH95226.1"/>
    </source>
</evidence>
<proteinExistence type="predicted"/>
<gene>
    <name evidence="3" type="ORF">DVH24_024910</name>
</gene>
<evidence type="ECO:0000256" key="2">
    <source>
        <dbReference type="SAM" id="Phobius"/>
    </source>
</evidence>
<keyword evidence="2" id="KW-1133">Transmembrane helix</keyword>